<dbReference type="AlphaFoldDB" id="A0A8J3RD92"/>
<comment type="caution">
    <text evidence="1">The sequence shown here is derived from an EMBL/GenBank/DDBJ whole genome shotgun (WGS) entry which is preliminary data.</text>
</comment>
<dbReference type="RefSeq" id="WP_204018151.1">
    <property type="nucleotide sequence ID" value="NZ_BOOG01000052.1"/>
</dbReference>
<reference evidence="1" key="1">
    <citation type="submission" date="2021-01" db="EMBL/GenBank/DDBJ databases">
        <title>Whole genome shotgun sequence of Sphaerimonospora thailandensis NBRC 107569.</title>
        <authorList>
            <person name="Komaki H."/>
            <person name="Tamura T."/>
        </authorList>
    </citation>
    <scope>NUCLEOTIDE SEQUENCE</scope>
    <source>
        <strain evidence="1">NBRC 107569</strain>
    </source>
</reference>
<accession>A0A8J3RD92</accession>
<evidence type="ECO:0000313" key="1">
    <source>
        <dbReference type="EMBL" id="GIH72495.1"/>
    </source>
</evidence>
<organism evidence="1 2">
    <name type="scientific">Sphaerimonospora thailandensis</name>
    <dbReference type="NCBI Taxonomy" id="795644"/>
    <lineage>
        <taxon>Bacteria</taxon>
        <taxon>Bacillati</taxon>
        <taxon>Actinomycetota</taxon>
        <taxon>Actinomycetes</taxon>
        <taxon>Streptosporangiales</taxon>
        <taxon>Streptosporangiaceae</taxon>
        <taxon>Sphaerimonospora</taxon>
    </lineage>
</organism>
<sequence length="124" mass="13457">MPLLLRMAAGGDLPAEAVGRQLALLIRRTWFELRPVLASLTEAARQGGHRQVWEILRSMLPLLLPTPGGGERPGIAHSEAVALAADVATWAEAHGEIPIVSAHAASGRRSRFARECARLRDQLR</sequence>
<dbReference type="Proteomes" id="UP000610966">
    <property type="component" value="Unassembled WGS sequence"/>
</dbReference>
<proteinExistence type="predicted"/>
<name>A0A8J3RD92_9ACTN</name>
<evidence type="ECO:0000313" key="2">
    <source>
        <dbReference type="Proteomes" id="UP000610966"/>
    </source>
</evidence>
<keyword evidence="2" id="KW-1185">Reference proteome</keyword>
<protein>
    <submittedName>
        <fullName evidence="1">Uncharacterized protein</fullName>
    </submittedName>
</protein>
<dbReference type="EMBL" id="BOOG01000052">
    <property type="protein sequence ID" value="GIH72495.1"/>
    <property type="molecule type" value="Genomic_DNA"/>
</dbReference>
<gene>
    <name evidence="1" type="ORF">Mth01_47480</name>
</gene>